<dbReference type="EMBL" id="RJSF01000046">
    <property type="protein sequence ID" value="RNM12225.1"/>
    <property type="molecule type" value="Genomic_DNA"/>
</dbReference>
<proteinExistence type="predicted"/>
<dbReference type="AlphaFoldDB" id="A0A3N0GIB7"/>
<evidence type="ECO:0000313" key="2">
    <source>
        <dbReference type="EMBL" id="RNM12225.1"/>
    </source>
</evidence>
<comment type="caution">
    <text evidence="2">The sequence shown here is derived from an EMBL/GenBank/DDBJ whole genome shotgun (WGS) entry which is preliminary data.</text>
</comment>
<dbReference type="Proteomes" id="UP000279994">
    <property type="component" value="Unassembled WGS sequence"/>
</dbReference>
<dbReference type="RefSeq" id="WP_123224806.1">
    <property type="nucleotide sequence ID" value="NZ_RJSF01000046.1"/>
</dbReference>
<keyword evidence="3" id="KW-1185">Reference proteome</keyword>
<feature type="domain" description="Anti-bacteriophage protein A/HamA C-terminal" evidence="1">
    <location>
        <begin position="25"/>
        <end position="256"/>
    </location>
</feature>
<dbReference type="InterPro" id="IPR014976">
    <property type="entry name" value="AbpA_HamA_C"/>
</dbReference>
<name>A0A3N0GIB7_9ACTN</name>
<organism evidence="2 3">
    <name type="scientific">Nocardioides pocheonensis</name>
    <dbReference type="NCBI Taxonomy" id="661485"/>
    <lineage>
        <taxon>Bacteria</taxon>
        <taxon>Bacillati</taxon>
        <taxon>Actinomycetota</taxon>
        <taxon>Actinomycetes</taxon>
        <taxon>Propionibacteriales</taxon>
        <taxon>Nocardioidaceae</taxon>
        <taxon>Nocardioides</taxon>
    </lineage>
</organism>
<evidence type="ECO:0000313" key="3">
    <source>
        <dbReference type="Proteomes" id="UP000279994"/>
    </source>
</evidence>
<sequence>MKELGLDLAEVRSFFIETLNDPYVVVMILDDKTAAWSELLGVPARRCYIADATLQAIVDDKKLPFETVVEAVLPDKGSVMAGDYGEIVGAIYLASTITGDVLEPKMWRLKSRRTRASEGSDIVQFQLPQWPVPSDQDVVLCAEVKTKSTNGSSTPVADAIADSRKDRESRLAKTLLWLKERAILGHLGTVQLDHIERFVKATDHPQATYEFRAVVVLSSELVDAELAGVTVPHLGECTLVVISVPDLKANYEKLFEVLLEKSGVDVVS</sequence>
<dbReference type="OrthoDB" id="322261at2"/>
<dbReference type="Pfam" id="PF08878">
    <property type="entry name" value="HamA"/>
    <property type="match status" value="1"/>
</dbReference>
<reference evidence="2 3" key="1">
    <citation type="submission" date="2018-11" db="EMBL/GenBank/DDBJ databases">
        <authorList>
            <person name="Li F."/>
        </authorList>
    </citation>
    <scope>NUCLEOTIDE SEQUENCE [LARGE SCALE GENOMIC DNA]</scope>
    <source>
        <strain evidence="2 3">Gsoil 818</strain>
    </source>
</reference>
<evidence type="ECO:0000259" key="1">
    <source>
        <dbReference type="Pfam" id="PF08878"/>
    </source>
</evidence>
<gene>
    <name evidence="2" type="ORF">EFL26_20725</name>
</gene>
<protein>
    <submittedName>
        <fullName evidence="2">DUF1837 domain-containing protein</fullName>
    </submittedName>
</protein>
<accession>A0A3N0GIB7</accession>